<organism evidence="2 3">
    <name type="scientific">Aureobasidium pullulans</name>
    <name type="common">Black yeast</name>
    <name type="synonym">Pullularia pullulans</name>
    <dbReference type="NCBI Taxonomy" id="5580"/>
    <lineage>
        <taxon>Eukaryota</taxon>
        <taxon>Fungi</taxon>
        <taxon>Dikarya</taxon>
        <taxon>Ascomycota</taxon>
        <taxon>Pezizomycotina</taxon>
        <taxon>Dothideomycetes</taxon>
        <taxon>Dothideomycetidae</taxon>
        <taxon>Dothideales</taxon>
        <taxon>Saccotheciaceae</taxon>
        <taxon>Aureobasidium</taxon>
    </lineage>
</organism>
<protein>
    <submittedName>
        <fullName evidence="2">Uncharacterized protein</fullName>
    </submittedName>
</protein>
<reference evidence="2 3" key="1">
    <citation type="submission" date="2018-10" db="EMBL/GenBank/DDBJ databases">
        <title>Fifty Aureobasidium pullulans genomes reveal a recombining polyextremotolerant generalist.</title>
        <authorList>
            <person name="Gostincar C."/>
            <person name="Turk M."/>
            <person name="Zajc J."/>
            <person name="Gunde-Cimerman N."/>
        </authorList>
    </citation>
    <scope>NUCLEOTIDE SEQUENCE [LARGE SCALE GENOMIC DNA]</scope>
    <source>
        <strain evidence="2 3">EXF-6604</strain>
    </source>
</reference>
<evidence type="ECO:0000313" key="3">
    <source>
        <dbReference type="Proteomes" id="UP000306584"/>
    </source>
</evidence>
<dbReference type="EMBL" id="QZBD01000329">
    <property type="protein sequence ID" value="THY19324.1"/>
    <property type="molecule type" value="Genomic_DNA"/>
</dbReference>
<dbReference type="Proteomes" id="UP000306584">
    <property type="component" value="Unassembled WGS sequence"/>
</dbReference>
<gene>
    <name evidence="2" type="ORF">D6D01_07094</name>
</gene>
<proteinExistence type="predicted"/>
<name>A0A4S9KU35_AURPU</name>
<comment type="caution">
    <text evidence="2">The sequence shown here is derived from an EMBL/GenBank/DDBJ whole genome shotgun (WGS) entry which is preliminary data.</text>
</comment>
<evidence type="ECO:0000256" key="1">
    <source>
        <dbReference type="SAM" id="MobiDB-lite"/>
    </source>
</evidence>
<feature type="region of interest" description="Disordered" evidence="1">
    <location>
        <begin position="1"/>
        <end position="23"/>
    </location>
</feature>
<sequence length="626" mass="71421">MLCKTFPDFSHNNRPSPTAKRGIYFPPNEPSAKFVWLEAIKNESFTAPGSVPNFAPQEHIWQHIVLGTLLGSHKVDQDFYDFKTDPMLKKKLGHSVKINFRQNASEDGSLVNESIRKATRNMIDDRWLGPTVAPAFEIIQVAPSHEMFRKGQQSEICGRLGFTTRAFRLPSVDWSIVSDHSNADAARLHYACDVDTKADLGWGWAPSYWQHLCGSFIIARADRQPLAPKLIEDICDWSDNISLRREAAEYITKENFVQWIRFHDGDQEPQDQRAHQPELLPQQLERQGWGAFQYGLHNFFCKAMSKAGKRPTKSHHLVFYFPPGQGQLRFIWVNDSDSTLVVASRLSRCQCVFASHSDRILPSIYGEDDTAIGVFWYEEPNQVIDPTQAIYHNNGSVFSLHHSKGPMIVFAQDIQDGVVNVVDFDMQRVIVHLEFLKPYLKRERTIESEGLNWADMIPTPAMDDEYMLNIPAAMMNLTRDLEAPDMVDPQWTGKVGNVILALPKLDISAMMSLCIYSVIDLAQCYMFNYKILEPFELSEFSSIEQARLSQIPKRKRVAREKMLERISIQNFEKCHAKYADMDSSEKGGVLHRISSGEVFKHMQHRGEDLDGPTNPALLGIGWPFEA</sequence>
<dbReference type="AlphaFoldDB" id="A0A4S9KU35"/>
<accession>A0A4S9KU35</accession>
<evidence type="ECO:0000313" key="2">
    <source>
        <dbReference type="EMBL" id="THY19324.1"/>
    </source>
</evidence>